<sequence length="886" mass="100585">MASRRPKMSRENNVRSSESSMPVMEDQWSDIPSAFTPLQPNQSLQDIASYYAQGQVTTPNNPYYSGSSQYMQQQGHTNDEASQQLFTSNGNIHVIDKELQKNFRGRTQRSPNTKIHWMENKKSQLMGLCWTIACLGLTIAFYNFRWAGLIAGSVNTIVCGMAVVVTYNMKREWHQHPNPIVHMRSCLSIFLAVCLLLNILVDYDPSEVDVNNSASSCQKLAGLTEFFFFASEAWGLMMAIDLYSSLSDPFKSYKRSMKFYHAFVWTTSLIMAIIAITLRGEDGPAGGFFQVDGQAINRNVSKKNLIGFCLASSGFENTDGTSKSFLVIQQWPWTFIYGFVILVLIVSVSVLVIAWRRLYAGGVPKTYNIRLGVLNYISLFTGAMVFYWLFLLFMYMSTFFVAQNYLDNPLDVVPMVMRQFFVFMVASKGYLEYIIWFAVNNAKKNRGGKSTDVDVDLSPQVNLALRSEILFYTTSGIKQAVQEVASGKTGTEMFLLTDGQEDKKGKAIKFWSYAPTTFRTIRENYGISDATYVTLFSATTKERFSEGRSGAFMFYSADESIIVKTMSKEECELLRRMAPQYASYLVSHPQSLLTKFYGCHAVLLYGKMYYFVVMGNIFANTQVIHHRYDIKGSWEDRNARLPKVGGKVTCRYCNARYTFGSTKSQECGDGLNFHEPNIVLKDNDLLTKVRIDPQASNQLYDQLCFDSDFLYEQGIMDYSLLMGVQSCEYYVEPGIVGFNPNMHPGSTFATQTAISVNGPALYQFGIIDFLQQWTLEKKMERFWKQHIKRKDPDGISAIPPKQYKLRFQQKMSQVFAISKAMANNPFIGQPPILLDVFDQGLASTRNNQQYMPESASVLSYADENLRHTSAPVLSENERDATHLIPR</sequence>
<evidence type="ECO:0000256" key="3">
    <source>
        <dbReference type="ARBA" id="ARBA00022989"/>
    </source>
</evidence>
<dbReference type="GO" id="GO:0046854">
    <property type="term" value="P:phosphatidylinositol phosphate biosynthetic process"/>
    <property type="evidence" value="ECO:0007669"/>
    <property type="project" value="TreeGrafter"/>
</dbReference>
<dbReference type="SUPFAM" id="SSF56104">
    <property type="entry name" value="SAICAR synthase-like"/>
    <property type="match status" value="1"/>
</dbReference>
<feature type="transmembrane region" description="Helical" evidence="7">
    <location>
        <begin position="420"/>
        <end position="439"/>
    </location>
</feature>
<keyword evidence="2 7" id="KW-0812">Transmembrane</keyword>
<accession>A0A6G0WME6</accession>
<feature type="transmembrane region" description="Helical" evidence="7">
    <location>
        <begin position="335"/>
        <end position="355"/>
    </location>
</feature>
<dbReference type="PROSITE" id="PS51455">
    <property type="entry name" value="PIPK"/>
    <property type="match status" value="1"/>
</dbReference>
<proteinExistence type="predicted"/>
<keyword evidence="5" id="KW-0547">Nucleotide-binding</keyword>
<dbReference type="GO" id="GO:0005524">
    <property type="term" value="F:ATP binding"/>
    <property type="evidence" value="ECO:0007669"/>
    <property type="project" value="UniProtKB-UniRule"/>
</dbReference>
<name>A0A6G0WME6_9STRA</name>
<dbReference type="Gene3D" id="1.20.1070.10">
    <property type="entry name" value="Rhodopsin 7-helix transmembrane proteins"/>
    <property type="match status" value="1"/>
</dbReference>
<organism evidence="10 11">
    <name type="scientific">Aphanomyces euteiches</name>
    <dbReference type="NCBI Taxonomy" id="100861"/>
    <lineage>
        <taxon>Eukaryota</taxon>
        <taxon>Sar</taxon>
        <taxon>Stramenopiles</taxon>
        <taxon>Oomycota</taxon>
        <taxon>Saprolegniomycetes</taxon>
        <taxon>Saprolegniales</taxon>
        <taxon>Verrucalvaceae</taxon>
        <taxon>Aphanomyces</taxon>
    </lineage>
</organism>
<evidence type="ECO:0000256" key="2">
    <source>
        <dbReference type="ARBA" id="ARBA00022692"/>
    </source>
</evidence>
<dbReference type="GO" id="GO:0007166">
    <property type="term" value="P:cell surface receptor signaling pathway"/>
    <property type="evidence" value="ECO:0007669"/>
    <property type="project" value="InterPro"/>
</dbReference>
<comment type="subcellular location">
    <subcellularLocation>
        <location evidence="1">Membrane</location>
        <topology evidence="1">Multi-pass membrane protein</topology>
    </subcellularLocation>
</comment>
<evidence type="ECO:0000313" key="10">
    <source>
        <dbReference type="EMBL" id="KAF0728490.1"/>
    </source>
</evidence>
<dbReference type="InterPro" id="IPR023610">
    <property type="entry name" value="PInositol-4/5-P-5/4-kinase"/>
</dbReference>
<keyword evidence="5" id="KW-0067">ATP-binding</keyword>
<keyword evidence="5" id="KW-0418">Kinase</keyword>
<evidence type="ECO:0000256" key="4">
    <source>
        <dbReference type="ARBA" id="ARBA00023136"/>
    </source>
</evidence>
<feature type="domain" description="PIPK" evidence="9">
    <location>
        <begin position="449"/>
        <end position="815"/>
    </location>
</feature>
<keyword evidence="3 7" id="KW-1133">Transmembrane helix</keyword>
<evidence type="ECO:0000256" key="5">
    <source>
        <dbReference type="PROSITE-ProRule" id="PRU00781"/>
    </source>
</evidence>
<keyword evidence="11" id="KW-1185">Reference proteome</keyword>
<evidence type="ECO:0000313" key="11">
    <source>
        <dbReference type="Proteomes" id="UP000481153"/>
    </source>
</evidence>
<feature type="transmembrane region" description="Helical" evidence="7">
    <location>
        <begin position="125"/>
        <end position="144"/>
    </location>
</feature>
<evidence type="ECO:0000259" key="8">
    <source>
        <dbReference type="PROSITE" id="PS50261"/>
    </source>
</evidence>
<dbReference type="Pfam" id="PF00002">
    <property type="entry name" value="7tm_2"/>
    <property type="match status" value="1"/>
</dbReference>
<evidence type="ECO:0000256" key="6">
    <source>
        <dbReference type="SAM" id="MobiDB-lite"/>
    </source>
</evidence>
<feature type="transmembrane region" description="Helical" evidence="7">
    <location>
        <begin position="376"/>
        <end position="400"/>
    </location>
</feature>
<feature type="domain" description="G-protein coupled receptors family 2 profile 2" evidence="8">
    <location>
        <begin position="145"/>
        <end position="440"/>
    </location>
</feature>
<keyword evidence="5" id="KW-0808">Transferase</keyword>
<dbReference type="InterPro" id="IPR027483">
    <property type="entry name" value="PInositol-4-P-4/5-kinase_C_sf"/>
</dbReference>
<dbReference type="InterPro" id="IPR017981">
    <property type="entry name" value="GPCR_2-like_7TM"/>
</dbReference>
<dbReference type="PANTHER" id="PTHR23086:SF8">
    <property type="entry name" value="PHOSPHATIDYLINOSITOL 5-PHOSPHATE 4-KINASE, ISOFORM A"/>
    <property type="match status" value="1"/>
</dbReference>
<dbReference type="CDD" id="cd00139">
    <property type="entry name" value="PIPKc"/>
    <property type="match status" value="1"/>
</dbReference>
<dbReference type="GO" id="GO:0004930">
    <property type="term" value="F:G protein-coupled receptor activity"/>
    <property type="evidence" value="ECO:0007669"/>
    <property type="project" value="InterPro"/>
</dbReference>
<evidence type="ECO:0000256" key="1">
    <source>
        <dbReference type="ARBA" id="ARBA00004141"/>
    </source>
</evidence>
<dbReference type="SMART" id="SM00330">
    <property type="entry name" value="PIPKc"/>
    <property type="match status" value="1"/>
</dbReference>
<dbReference type="VEuPathDB" id="FungiDB:AeMF1_014603"/>
<comment type="caution">
    <text evidence="10">The sequence shown here is derived from an EMBL/GenBank/DDBJ whole genome shotgun (WGS) entry which is preliminary data.</text>
</comment>
<dbReference type="InterPro" id="IPR002498">
    <property type="entry name" value="PInositol-4-P-4/5-kinase_core"/>
</dbReference>
<feature type="transmembrane region" description="Helical" evidence="7">
    <location>
        <begin position="259"/>
        <end position="278"/>
    </location>
</feature>
<dbReference type="InterPro" id="IPR027484">
    <property type="entry name" value="PInositol-4-P-5-kinase_N"/>
</dbReference>
<dbReference type="GO" id="GO:0005886">
    <property type="term" value="C:plasma membrane"/>
    <property type="evidence" value="ECO:0007669"/>
    <property type="project" value="TreeGrafter"/>
</dbReference>
<dbReference type="PROSITE" id="PS50261">
    <property type="entry name" value="G_PROTEIN_RECEP_F2_4"/>
    <property type="match status" value="1"/>
</dbReference>
<dbReference type="AlphaFoldDB" id="A0A6G0WME6"/>
<dbReference type="Gene3D" id="3.30.800.10">
    <property type="entry name" value="Phosphatidylinositol Phosphate Kinase II Beta"/>
    <property type="match status" value="1"/>
</dbReference>
<feature type="transmembrane region" description="Helical" evidence="7">
    <location>
        <begin position="220"/>
        <end position="239"/>
    </location>
</feature>
<dbReference type="Proteomes" id="UP000481153">
    <property type="component" value="Unassembled WGS sequence"/>
</dbReference>
<dbReference type="Pfam" id="PF01504">
    <property type="entry name" value="PIP5K"/>
    <property type="match status" value="2"/>
</dbReference>
<evidence type="ECO:0000259" key="9">
    <source>
        <dbReference type="PROSITE" id="PS51455"/>
    </source>
</evidence>
<evidence type="ECO:0008006" key="12">
    <source>
        <dbReference type="Google" id="ProtNLM"/>
    </source>
</evidence>
<feature type="transmembrane region" description="Helical" evidence="7">
    <location>
        <begin position="181"/>
        <end position="200"/>
    </location>
</feature>
<reference evidence="10 11" key="1">
    <citation type="submission" date="2019-07" db="EMBL/GenBank/DDBJ databases">
        <title>Genomics analysis of Aphanomyces spp. identifies a new class of oomycete effector associated with host adaptation.</title>
        <authorList>
            <person name="Gaulin E."/>
        </authorList>
    </citation>
    <scope>NUCLEOTIDE SEQUENCE [LARGE SCALE GENOMIC DNA]</scope>
    <source>
        <strain evidence="10 11">ATCC 201684</strain>
    </source>
</reference>
<feature type="region of interest" description="Disordered" evidence="6">
    <location>
        <begin position="1"/>
        <end position="24"/>
    </location>
</feature>
<dbReference type="PANTHER" id="PTHR23086">
    <property type="entry name" value="PHOSPHATIDYLINOSITOL-4-PHOSPHATE 5-KINASE"/>
    <property type="match status" value="1"/>
</dbReference>
<evidence type="ECO:0000256" key="7">
    <source>
        <dbReference type="SAM" id="Phobius"/>
    </source>
</evidence>
<keyword evidence="4 7" id="KW-0472">Membrane</keyword>
<feature type="transmembrane region" description="Helical" evidence="7">
    <location>
        <begin position="150"/>
        <end position="169"/>
    </location>
</feature>
<dbReference type="GO" id="GO:0016308">
    <property type="term" value="F:1-phosphatidylinositol-4-phosphate 5-kinase activity"/>
    <property type="evidence" value="ECO:0007669"/>
    <property type="project" value="TreeGrafter"/>
</dbReference>
<gene>
    <name evidence="10" type="ORF">Ae201684_013677</name>
</gene>
<dbReference type="EMBL" id="VJMJ01000176">
    <property type="protein sequence ID" value="KAF0728490.1"/>
    <property type="molecule type" value="Genomic_DNA"/>
</dbReference>
<protein>
    <recommendedName>
        <fullName evidence="12">PIPK domain-containing protein</fullName>
    </recommendedName>
</protein>
<dbReference type="Gene3D" id="3.30.810.10">
    <property type="entry name" value="2-Layer Sandwich"/>
    <property type="match status" value="1"/>
</dbReference>
<dbReference type="InterPro" id="IPR000832">
    <property type="entry name" value="GPCR_2_secretin-like"/>
</dbReference>